<evidence type="ECO:0000256" key="1">
    <source>
        <dbReference type="ARBA" id="ARBA00023015"/>
    </source>
</evidence>
<protein>
    <submittedName>
        <fullName evidence="5">Helix-turn-helix domain-containing protein</fullName>
    </submittedName>
</protein>
<dbReference type="SMART" id="SM00342">
    <property type="entry name" value="HTH_ARAC"/>
    <property type="match status" value="1"/>
</dbReference>
<evidence type="ECO:0000313" key="6">
    <source>
        <dbReference type="EMBL" id="AZA94478.1"/>
    </source>
</evidence>
<evidence type="ECO:0000259" key="4">
    <source>
        <dbReference type="PROSITE" id="PS01124"/>
    </source>
</evidence>
<dbReference type="PANTHER" id="PTHR43280">
    <property type="entry name" value="ARAC-FAMILY TRANSCRIPTIONAL REGULATOR"/>
    <property type="match status" value="1"/>
</dbReference>
<sequence>MKKHIKTLQLSHLEKMHHLQNEVLIFPIAQLLSKINVNKHFRNRFYTLLLYKEAGGTVIIDDQLYELRNDSLFFLNYNQVYYFNPTSAPEGFAVLFTKSFYNYIYTGNKLIKSDTAMAEMPQMIDLSASSVAEFWQNFYIIRKEYGSNRMFAKEMICMQLKILILRCIRASKITKEPGLPADHKKEVVTKFSELVNHFYKELKTTAPYAEKLNITPNYLNALIKQHLALSAGQFIKNRVILEAERLLLHTNLSVTEISYELGFTDNSHFGKYFKSVTKKSPKIYRIENKI</sequence>
<dbReference type="Pfam" id="PF12833">
    <property type="entry name" value="HTH_18"/>
    <property type="match status" value="1"/>
</dbReference>
<dbReference type="Proteomes" id="UP000274073">
    <property type="component" value="Chromosome"/>
</dbReference>
<dbReference type="EMBL" id="CP033912">
    <property type="protein sequence ID" value="AZA94478.1"/>
    <property type="molecule type" value="Genomic_DNA"/>
</dbReference>
<keyword evidence="3" id="KW-0804">Transcription</keyword>
<dbReference type="SUPFAM" id="SSF46689">
    <property type="entry name" value="Homeodomain-like"/>
    <property type="match status" value="1"/>
</dbReference>
<proteinExistence type="predicted"/>
<reference evidence="7 8" key="1">
    <citation type="submission" date="2018-11" db="EMBL/GenBank/DDBJ databases">
        <title>Proposal to divide the Flavobacteriaceae and reorganize its genera based on Amino Acid Identity values calculated from whole genome sequences.</title>
        <authorList>
            <person name="Nicholson A.C."/>
            <person name="Gulvik C.A."/>
            <person name="Whitney A.M."/>
            <person name="Humrighouse B.W."/>
            <person name="Bell M."/>
            <person name="Holmes B."/>
            <person name="Steigerwalt A.G."/>
            <person name="Villarma A."/>
            <person name="Sheth M."/>
            <person name="Batra D."/>
            <person name="Pryor J."/>
            <person name="Bernardet J.-F."/>
            <person name="Hugo C."/>
            <person name="Kampfer P."/>
            <person name="Newman J."/>
            <person name="McQuiston J.R."/>
        </authorList>
    </citation>
    <scope>NUCLEOTIDE SEQUENCE [LARGE SCALE GENOMIC DNA]</scope>
    <source>
        <strain evidence="5 7">G0207</strain>
        <strain evidence="6 8">H5143</strain>
    </source>
</reference>
<dbReference type="GO" id="GO:0003700">
    <property type="term" value="F:DNA-binding transcription factor activity"/>
    <property type="evidence" value="ECO:0007669"/>
    <property type="project" value="InterPro"/>
</dbReference>
<gene>
    <name evidence="5" type="ORF">EG349_04365</name>
    <name evidence="6" type="ORF">EG353_02390</name>
</gene>
<dbReference type="PROSITE" id="PS01124">
    <property type="entry name" value="HTH_ARAC_FAMILY_2"/>
    <property type="match status" value="1"/>
</dbReference>
<evidence type="ECO:0000256" key="3">
    <source>
        <dbReference type="ARBA" id="ARBA00023163"/>
    </source>
</evidence>
<dbReference type="InterPro" id="IPR018060">
    <property type="entry name" value="HTH_AraC"/>
</dbReference>
<evidence type="ECO:0000256" key="2">
    <source>
        <dbReference type="ARBA" id="ARBA00023125"/>
    </source>
</evidence>
<feature type="domain" description="HTH araC/xylS-type" evidence="4">
    <location>
        <begin position="189"/>
        <end position="287"/>
    </location>
</feature>
<dbReference type="InterPro" id="IPR009057">
    <property type="entry name" value="Homeodomain-like_sf"/>
</dbReference>
<dbReference type="EMBL" id="CP033915">
    <property type="protein sequence ID" value="AZA86070.1"/>
    <property type="molecule type" value="Genomic_DNA"/>
</dbReference>
<keyword evidence="2" id="KW-0238">DNA-binding</keyword>
<name>A0AAD0YB89_9FLAO</name>
<dbReference type="PANTHER" id="PTHR43280:SF32">
    <property type="entry name" value="TRANSCRIPTIONAL REGULATORY PROTEIN"/>
    <property type="match status" value="1"/>
</dbReference>
<evidence type="ECO:0000313" key="8">
    <source>
        <dbReference type="Proteomes" id="UP000281741"/>
    </source>
</evidence>
<dbReference type="Proteomes" id="UP000281741">
    <property type="component" value="Chromosome"/>
</dbReference>
<organism evidence="5 7">
    <name type="scientific">Chryseobacterium shandongense</name>
    <dbReference type="NCBI Taxonomy" id="1493872"/>
    <lineage>
        <taxon>Bacteria</taxon>
        <taxon>Pseudomonadati</taxon>
        <taxon>Bacteroidota</taxon>
        <taxon>Flavobacteriia</taxon>
        <taxon>Flavobacteriales</taxon>
        <taxon>Weeksellaceae</taxon>
        <taxon>Chryseobacterium group</taxon>
        <taxon>Chryseobacterium</taxon>
    </lineage>
</organism>
<keyword evidence="1" id="KW-0805">Transcription regulation</keyword>
<accession>A0AAD0YB89</accession>
<keyword evidence="8" id="KW-1185">Reference proteome</keyword>
<dbReference type="RefSeq" id="WP_123853791.1">
    <property type="nucleotide sequence ID" value="NZ_CP033912.1"/>
</dbReference>
<dbReference type="AlphaFoldDB" id="A0AAD0YB89"/>
<dbReference type="Gene3D" id="1.10.10.60">
    <property type="entry name" value="Homeodomain-like"/>
    <property type="match status" value="1"/>
</dbReference>
<evidence type="ECO:0000313" key="5">
    <source>
        <dbReference type="EMBL" id="AZA86070.1"/>
    </source>
</evidence>
<dbReference type="GO" id="GO:0043565">
    <property type="term" value="F:sequence-specific DNA binding"/>
    <property type="evidence" value="ECO:0007669"/>
    <property type="project" value="InterPro"/>
</dbReference>
<evidence type="ECO:0000313" key="7">
    <source>
        <dbReference type="Proteomes" id="UP000274073"/>
    </source>
</evidence>